<geneLocation type="plasmid" evidence="9 10">
    <name>pDOK1-4-4</name>
</geneLocation>
<dbReference type="InterPro" id="IPR036944">
    <property type="entry name" value="PPIase_FKBP_N_sf"/>
</dbReference>
<dbReference type="PANTHER" id="PTHR43811:SF57">
    <property type="entry name" value="FKBP-TYPE PEPTIDYL-PROLYL CIS-TRANS ISOMERASE FKPA-RELATED"/>
    <property type="match status" value="1"/>
</dbReference>
<dbReference type="Pfam" id="PF01346">
    <property type="entry name" value="FKBP_N"/>
    <property type="match status" value="1"/>
</dbReference>
<dbReference type="InterPro" id="IPR046357">
    <property type="entry name" value="PPIase_dom_sf"/>
</dbReference>
<dbReference type="EC" id="5.2.1.8" evidence="7"/>
<evidence type="ECO:0000256" key="2">
    <source>
        <dbReference type="ARBA" id="ARBA00006577"/>
    </source>
</evidence>
<dbReference type="PANTHER" id="PTHR43811">
    <property type="entry name" value="FKBP-TYPE PEPTIDYL-PROLYL CIS-TRANS ISOMERASE FKPA"/>
    <property type="match status" value="1"/>
</dbReference>
<evidence type="ECO:0000313" key="10">
    <source>
        <dbReference type="Proteomes" id="UP000186336"/>
    </source>
</evidence>
<organism evidence="9 10">
    <name type="scientific">Tateyamaria omphalii</name>
    <dbReference type="NCBI Taxonomy" id="299262"/>
    <lineage>
        <taxon>Bacteria</taxon>
        <taxon>Pseudomonadati</taxon>
        <taxon>Pseudomonadota</taxon>
        <taxon>Alphaproteobacteria</taxon>
        <taxon>Rhodobacterales</taxon>
        <taxon>Roseobacteraceae</taxon>
        <taxon>Tateyamaria</taxon>
    </lineage>
</organism>
<feature type="domain" description="PPIase FKBP-type" evidence="8">
    <location>
        <begin position="121"/>
        <end position="207"/>
    </location>
</feature>
<dbReference type="EMBL" id="CP019316">
    <property type="protein sequence ID" value="APX14269.1"/>
    <property type="molecule type" value="Genomic_DNA"/>
</dbReference>
<keyword evidence="3" id="KW-0732">Signal</keyword>
<name>A0A1P8N256_9RHOB</name>
<reference evidence="9 10" key="1">
    <citation type="submission" date="2017-01" db="EMBL/GenBank/DDBJ databases">
        <title>Complete genome of Tateyamaria omphalii DOK1-4 isolated from seawater in Dokdo.</title>
        <authorList>
            <person name="Kim J.H."/>
            <person name="Chi W.-J."/>
        </authorList>
    </citation>
    <scope>NUCLEOTIDE SEQUENCE [LARGE SCALE GENOMIC DNA]</scope>
    <source>
        <strain evidence="9 10">DOK1-4</strain>
        <plasmid evidence="9 10">pDOK1-4-4</plasmid>
    </source>
</reference>
<dbReference type="InterPro" id="IPR001179">
    <property type="entry name" value="PPIase_FKBP_dom"/>
</dbReference>
<keyword evidence="9" id="KW-0614">Plasmid</keyword>
<dbReference type="Gene3D" id="3.10.50.40">
    <property type="match status" value="1"/>
</dbReference>
<dbReference type="FunFam" id="3.10.50.40:FF:000045">
    <property type="entry name" value="Peptidyl-prolyl cis-trans isomerase"/>
    <property type="match status" value="1"/>
</dbReference>
<evidence type="ECO:0000256" key="4">
    <source>
        <dbReference type="ARBA" id="ARBA00023110"/>
    </source>
</evidence>
<dbReference type="KEGG" id="tom:BWR18_20615"/>
<sequence length="208" mass="22158">MSAAPLVAQDTPALESVDARVSYGLGLQIGENLAQNDELDFDIEAFVQGIADVEAGVDPRLDEETLVAAFEALNARASEGKLTENAAFLEQNGARDGVTTTDSGLQYEVVEEGTGETPAETDTVTVHYEGRLLDETVFDSSIERGEPASFPVNGVIQGWQEALQLMKPGATWEVWIPSDLAYGPQGAGQAIGPNEVLNFTIELISIDS</sequence>
<protein>
    <recommendedName>
        <fullName evidence="7">Peptidyl-prolyl cis-trans isomerase</fullName>
        <ecNumber evidence="7">5.2.1.8</ecNumber>
    </recommendedName>
</protein>
<dbReference type="AlphaFoldDB" id="A0A1P8N256"/>
<evidence type="ECO:0000256" key="7">
    <source>
        <dbReference type="RuleBase" id="RU003915"/>
    </source>
</evidence>
<dbReference type="GO" id="GO:0003755">
    <property type="term" value="F:peptidyl-prolyl cis-trans isomerase activity"/>
    <property type="evidence" value="ECO:0007669"/>
    <property type="project" value="UniProtKB-UniRule"/>
</dbReference>
<gene>
    <name evidence="9" type="ORF">BWR18_20615</name>
</gene>
<proteinExistence type="inferred from homology"/>
<dbReference type="Pfam" id="PF00254">
    <property type="entry name" value="FKBP_C"/>
    <property type="match status" value="1"/>
</dbReference>
<dbReference type="GO" id="GO:0006457">
    <property type="term" value="P:protein folding"/>
    <property type="evidence" value="ECO:0007669"/>
    <property type="project" value="InterPro"/>
</dbReference>
<dbReference type="InterPro" id="IPR000774">
    <property type="entry name" value="PPIase_FKBP_N"/>
</dbReference>
<comment type="similarity">
    <text evidence="2 7">Belongs to the FKBP-type PPIase family.</text>
</comment>
<accession>A0A1P8N256</accession>
<dbReference type="Proteomes" id="UP000186336">
    <property type="component" value="Plasmid pDOK1-4-4"/>
</dbReference>
<comment type="catalytic activity">
    <reaction evidence="1 6 7">
        <text>[protein]-peptidylproline (omega=180) = [protein]-peptidylproline (omega=0)</text>
        <dbReference type="Rhea" id="RHEA:16237"/>
        <dbReference type="Rhea" id="RHEA-COMP:10747"/>
        <dbReference type="Rhea" id="RHEA-COMP:10748"/>
        <dbReference type="ChEBI" id="CHEBI:83833"/>
        <dbReference type="ChEBI" id="CHEBI:83834"/>
        <dbReference type="EC" id="5.2.1.8"/>
    </reaction>
</comment>
<evidence type="ECO:0000256" key="3">
    <source>
        <dbReference type="ARBA" id="ARBA00022729"/>
    </source>
</evidence>
<dbReference type="SUPFAM" id="SSF54534">
    <property type="entry name" value="FKBP-like"/>
    <property type="match status" value="1"/>
</dbReference>
<keyword evidence="10" id="KW-1185">Reference proteome</keyword>
<evidence type="ECO:0000256" key="1">
    <source>
        <dbReference type="ARBA" id="ARBA00000971"/>
    </source>
</evidence>
<keyword evidence="4 6" id="KW-0697">Rotamase</keyword>
<dbReference type="Gene3D" id="1.10.287.460">
    <property type="entry name" value="Peptidyl-prolyl cis-trans isomerase, FKBP-type, N-terminal domain"/>
    <property type="match status" value="1"/>
</dbReference>
<evidence type="ECO:0000313" key="9">
    <source>
        <dbReference type="EMBL" id="APX14269.1"/>
    </source>
</evidence>
<evidence type="ECO:0000259" key="8">
    <source>
        <dbReference type="PROSITE" id="PS50059"/>
    </source>
</evidence>
<evidence type="ECO:0000256" key="5">
    <source>
        <dbReference type="ARBA" id="ARBA00023235"/>
    </source>
</evidence>
<dbReference type="PROSITE" id="PS50059">
    <property type="entry name" value="FKBP_PPIASE"/>
    <property type="match status" value="1"/>
</dbReference>
<keyword evidence="5 6" id="KW-0413">Isomerase</keyword>
<evidence type="ECO:0000256" key="6">
    <source>
        <dbReference type="PROSITE-ProRule" id="PRU00277"/>
    </source>
</evidence>